<evidence type="ECO:0000259" key="1">
    <source>
        <dbReference type="Pfam" id="PF13843"/>
    </source>
</evidence>
<reference evidence="2" key="1">
    <citation type="journal article" date="2023" name="Insect Mol. Biol.">
        <title>Genome sequencing provides insights into the evolution of gene families encoding plant cell wall-degrading enzymes in longhorned beetles.</title>
        <authorList>
            <person name="Shin N.R."/>
            <person name="Okamura Y."/>
            <person name="Kirsch R."/>
            <person name="Pauchet Y."/>
        </authorList>
    </citation>
    <scope>NUCLEOTIDE SEQUENCE</scope>
    <source>
        <strain evidence="2">AMC_N1</strain>
    </source>
</reference>
<dbReference type="PANTHER" id="PTHR46599:SF6">
    <property type="entry name" value="DUAL SPECIFICITY PHOSPHATASE 26"/>
    <property type="match status" value="1"/>
</dbReference>
<dbReference type="EMBL" id="JAPWTK010001585">
    <property type="protein sequence ID" value="KAJ8932153.1"/>
    <property type="molecule type" value="Genomic_DNA"/>
</dbReference>
<evidence type="ECO:0000313" key="2">
    <source>
        <dbReference type="EMBL" id="KAJ8932153.1"/>
    </source>
</evidence>
<proteinExistence type="predicted"/>
<dbReference type="Pfam" id="PF13843">
    <property type="entry name" value="DDE_Tnp_1_7"/>
    <property type="match status" value="1"/>
</dbReference>
<accession>A0AAV8WZL5</accession>
<dbReference type="PANTHER" id="PTHR46599">
    <property type="entry name" value="PIGGYBAC TRANSPOSABLE ELEMENT-DERIVED PROTEIN 4"/>
    <property type="match status" value="1"/>
</dbReference>
<comment type="caution">
    <text evidence="2">The sequence shown here is derived from an EMBL/GenBank/DDBJ whole genome shotgun (WGS) entry which is preliminary data.</text>
</comment>
<dbReference type="Proteomes" id="UP001162162">
    <property type="component" value="Unassembled WGS sequence"/>
</dbReference>
<gene>
    <name evidence="2" type="ORF">NQ318_009264</name>
</gene>
<keyword evidence="3" id="KW-1185">Reference proteome</keyword>
<feature type="domain" description="PiggyBac transposable element-derived protein" evidence="1">
    <location>
        <begin position="26"/>
        <end position="170"/>
    </location>
</feature>
<dbReference type="AlphaFoldDB" id="A0AAV8WZL5"/>
<dbReference type="InterPro" id="IPR029526">
    <property type="entry name" value="PGBD"/>
</dbReference>
<organism evidence="2 3">
    <name type="scientific">Aromia moschata</name>
    <dbReference type="NCBI Taxonomy" id="1265417"/>
    <lineage>
        <taxon>Eukaryota</taxon>
        <taxon>Metazoa</taxon>
        <taxon>Ecdysozoa</taxon>
        <taxon>Arthropoda</taxon>
        <taxon>Hexapoda</taxon>
        <taxon>Insecta</taxon>
        <taxon>Pterygota</taxon>
        <taxon>Neoptera</taxon>
        <taxon>Endopterygota</taxon>
        <taxon>Coleoptera</taxon>
        <taxon>Polyphaga</taxon>
        <taxon>Cucujiformia</taxon>
        <taxon>Chrysomeloidea</taxon>
        <taxon>Cerambycidae</taxon>
        <taxon>Cerambycinae</taxon>
        <taxon>Callichromatini</taxon>
        <taxon>Aromia</taxon>
    </lineage>
</organism>
<protein>
    <recommendedName>
        <fullName evidence="1">PiggyBac transposable element-derived protein domain-containing protein</fullName>
    </recommendedName>
</protein>
<name>A0AAV8WZL5_9CUCU</name>
<sequence length="179" mass="20775">MNRRPLTESAILERIEREDEKRKAPSYNRQRDCKPTDAVEIRALFGLLNIAGTLRISYANLEDLYAKQNFFLNSLRFDDATTRTYRRALDKAAPIRDILEILTQNCLLPYSVRQNVVIDEMMVGFRGKCPFRQYIKSKLDKYGIKLYPLVDAATFYVLNIELYAGKQPVPDQLSNAEQM</sequence>
<evidence type="ECO:0000313" key="3">
    <source>
        <dbReference type="Proteomes" id="UP001162162"/>
    </source>
</evidence>